<dbReference type="EMBL" id="PNRF01000012">
    <property type="protein sequence ID" value="PMR76479.1"/>
    <property type="molecule type" value="Genomic_DNA"/>
</dbReference>
<comment type="caution">
    <text evidence="4">The sequence shown here is derived from an EMBL/GenBank/DDBJ whole genome shotgun (WGS) entry which is preliminary data.</text>
</comment>
<keyword evidence="5" id="KW-1185">Reference proteome</keyword>
<protein>
    <recommendedName>
        <fullName evidence="3">DUF1468 domain-containing protein</fullName>
    </recommendedName>
</protein>
<evidence type="ECO:0000259" key="3">
    <source>
        <dbReference type="Pfam" id="PF07331"/>
    </source>
</evidence>
<feature type="transmembrane region" description="Helical" evidence="2">
    <location>
        <begin position="152"/>
        <end position="185"/>
    </location>
</feature>
<dbReference type="AlphaFoldDB" id="A0A2N7U7U9"/>
<feature type="transmembrane region" description="Helical" evidence="2">
    <location>
        <begin position="191"/>
        <end position="212"/>
    </location>
</feature>
<evidence type="ECO:0000313" key="5">
    <source>
        <dbReference type="Proteomes" id="UP000235803"/>
    </source>
</evidence>
<evidence type="ECO:0000256" key="2">
    <source>
        <dbReference type="SAM" id="Phobius"/>
    </source>
</evidence>
<keyword evidence="2" id="KW-0812">Transmembrane</keyword>
<accession>A0A2N7U7U9</accession>
<feature type="domain" description="DUF1468" evidence="3">
    <location>
        <begin position="84"/>
        <end position="217"/>
    </location>
</feature>
<keyword evidence="2" id="KW-1133">Transmembrane helix</keyword>
<feature type="region of interest" description="Disordered" evidence="1">
    <location>
        <begin position="35"/>
        <end position="55"/>
    </location>
</feature>
<reference evidence="4 5" key="1">
    <citation type="submission" date="2018-01" db="EMBL/GenBank/DDBJ databases">
        <title>Halomonas endophytica sp. nov., isolated from storage liquid in the stems of Populus euphratica.</title>
        <authorList>
            <person name="Chen C."/>
        </authorList>
    </citation>
    <scope>NUCLEOTIDE SEQUENCE [LARGE SCALE GENOMIC DNA]</scope>
    <source>
        <strain evidence="4 5">MC28</strain>
    </source>
</reference>
<feature type="transmembrane region" description="Helical" evidence="2">
    <location>
        <begin position="79"/>
        <end position="99"/>
    </location>
</feature>
<dbReference type="Pfam" id="PF07331">
    <property type="entry name" value="TctB"/>
    <property type="match status" value="1"/>
</dbReference>
<organism evidence="4 5">
    <name type="scientific">Billgrantia endophytica</name>
    <dbReference type="NCBI Taxonomy" id="2033802"/>
    <lineage>
        <taxon>Bacteria</taxon>
        <taxon>Pseudomonadati</taxon>
        <taxon>Pseudomonadota</taxon>
        <taxon>Gammaproteobacteria</taxon>
        <taxon>Oceanospirillales</taxon>
        <taxon>Halomonadaceae</taxon>
        <taxon>Billgrantia</taxon>
    </lineage>
</organism>
<sequence length="226" mass="25603">MNACSRRYWRRWNRMPTCSPSKPPAWTISRCARRARSMPNPSGRPKRPCSRRPANDARRWTFGRRGVDEFPWVAYVKNLSVGGLVVPVTMLSFTLAYWWQAYGLSFEARLFPLALSLALLTLMAGNLVQFLRHRDSRQQPEKTSRHIARRRALVVALPVLLLLAWSQLGGFVFVWLAVLALQWALGERRPISLAALPLGSAVALYLLFSTLLHARVPMGLLGVLVN</sequence>
<feature type="transmembrane region" description="Helical" evidence="2">
    <location>
        <begin position="111"/>
        <end position="131"/>
    </location>
</feature>
<name>A0A2N7U7U9_9GAMM</name>
<keyword evidence="2" id="KW-0472">Membrane</keyword>
<gene>
    <name evidence="4" type="ORF">C1H69_05395</name>
</gene>
<dbReference type="Proteomes" id="UP000235803">
    <property type="component" value="Unassembled WGS sequence"/>
</dbReference>
<evidence type="ECO:0000256" key="1">
    <source>
        <dbReference type="SAM" id="MobiDB-lite"/>
    </source>
</evidence>
<proteinExistence type="predicted"/>
<evidence type="ECO:0000313" key="4">
    <source>
        <dbReference type="EMBL" id="PMR76479.1"/>
    </source>
</evidence>
<dbReference type="InterPro" id="IPR009936">
    <property type="entry name" value="DUF1468"/>
</dbReference>